<evidence type="ECO:0000313" key="2">
    <source>
        <dbReference type="EMBL" id="RVT96213.1"/>
    </source>
</evidence>
<feature type="transmembrane region" description="Helical" evidence="1">
    <location>
        <begin position="7"/>
        <end position="29"/>
    </location>
</feature>
<keyword evidence="3" id="KW-1185">Reference proteome</keyword>
<sequence length="112" mass="12926">MTFDLPWYVLGFIATGAIVWAAAAGWVAITTCALLYAATWATFYVGCQLWNLHVVEREGRDAWRITPWRAWWRSLWSTPAWRHAWKIARRPRGWKPALGFTYPPATMEAQDG</sequence>
<dbReference type="AlphaFoldDB" id="A0A437MF08"/>
<dbReference type="RefSeq" id="WP_127788146.1">
    <property type="nucleotide sequence ID" value="NZ_SACL01000004.1"/>
</dbReference>
<dbReference type="Proteomes" id="UP000282957">
    <property type="component" value="Unassembled WGS sequence"/>
</dbReference>
<dbReference type="EMBL" id="SACL01000004">
    <property type="protein sequence ID" value="RVT96213.1"/>
    <property type="molecule type" value="Genomic_DNA"/>
</dbReference>
<feature type="transmembrane region" description="Helical" evidence="1">
    <location>
        <begin position="35"/>
        <end position="55"/>
    </location>
</feature>
<evidence type="ECO:0000256" key="1">
    <source>
        <dbReference type="SAM" id="Phobius"/>
    </source>
</evidence>
<keyword evidence="1" id="KW-0812">Transmembrane</keyword>
<organism evidence="2 3">
    <name type="scientific">Rhodovarius crocodyli</name>
    <dbReference type="NCBI Taxonomy" id="1979269"/>
    <lineage>
        <taxon>Bacteria</taxon>
        <taxon>Pseudomonadati</taxon>
        <taxon>Pseudomonadota</taxon>
        <taxon>Alphaproteobacteria</taxon>
        <taxon>Acetobacterales</taxon>
        <taxon>Roseomonadaceae</taxon>
        <taxon>Rhodovarius</taxon>
    </lineage>
</organism>
<gene>
    <name evidence="2" type="ORF">EOD42_13945</name>
</gene>
<protein>
    <submittedName>
        <fullName evidence="2">Uncharacterized protein</fullName>
    </submittedName>
</protein>
<keyword evidence="1" id="KW-0472">Membrane</keyword>
<comment type="caution">
    <text evidence="2">The sequence shown here is derived from an EMBL/GenBank/DDBJ whole genome shotgun (WGS) entry which is preliminary data.</text>
</comment>
<accession>A0A437MF08</accession>
<evidence type="ECO:0000313" key="3">
    <source>
        <dbReference type="Proteomes" id="UP000282957"/>
    </source>
</evidence>
<reference evidence="2 3" key="1">
    <citation type="submission" date="2019-01" db="EMBL/GenBank/DDBJ databases">
        <authorList>
            <person name="Chen W.-M."/>
        </authorList>
    </citation>
    <scope>NUCLEOTIDE SEQUENCE [LARGE SCALE GENOMIC DNA]</scope>
    <source>
        <strain evidence="2 3">CCP-6</strain>
    </source>
</reference>
<name>A0A437MF08_9PROT</name>
<keyword evidence="1" id="KW-1133">Transmembrane helix</keyword>
<proteinExistence type="predicted"/>